<organism evidence="1 2">
    <name type="scientific">Paenochrobactrum glaciei</name>
    <dbReference type="NCBI Taxonomy" id="486407"/>
    <lineage>
        <taxon>Bacteria</taxon>
        <taxon>Pseudomonadati</taxon>
        <taxon>Pseudomonadota</taxon>
        <taxon>Alphaproteobacteria</taxon>
        <taxon>Hyphomicrobiales</taxon>
        <taxon>Brucellaceae</taxon>
        <taxon>Paenochrobactrum</taxon>
    </lineage>
</organism>
<keyword evidence="2" id="KW-1185">Reference proteome</keyword>
<gene>
    <name evidence="1" type="ORF">GCM10008943_34250</name>
</gene>
<comment type="caution">
    <text evidence="1">The sequence shown here is derived from an EMBL/GenBank/DDBJ whole genome shotgun (WGS) entry which is preliminary data.</text>
</comment>
<reference evidence="2" key="1">
    <citation type="journal article" date="2019" name="Int. J. Syst. Evol. Microbiol.">
        <title>The Global Catalogue of Microorganisms (GCM) 10K type strain sequencing project: providing services to taxonomists for standard genome sequencing and annotation.</title>
        <authorList>
            <consortium name="The Broad Institute Genomics Platform"/>
            <consortium name="The Broad Institute Genome Sequencing Center for Infectious Disease"/>
            <person name="Wu L."/>
            <person name="Ma J."/>
        </authorList>
    </citation>
    <scope>NUCLEOTIDE SEQUENCE [LARGE SCALE GENOMIC DNA]</scope>
    <source>
        <strain evidence="2">JCM 15115</strain>
    </source>
</reference>
<dbReference type="Proteomes" id="UP001424441">
    <property type="component" value="Unassembled WGS sequence"/>
</dbReference>
<proteinExistence type="predicted"/>
<dbReference type="EMBL" id="BAAADE010000033">
    <property type="protein sequence ID" value="GAA0616939.1"/>
    <property type="molecule type" value="Genomic_DNA"/>
</dbReference>
<evidence type="ECO:0000313" key="2">
    <source>
        <dbReference type="Proteomes" id="UP001424441"/>
    </source>
</evidence>
<accession>A0ABP3RYA9</accession>
<name>A0ABP3RYA9_9HYPH</name>
<sequence length="193" mass="21395">MNQMATNQTYSMLVSEEDISKAMYILSALPSRVQSDRTLFKAVYFRALHGVSRHSLEVAVQNIIQGHSELQHGFLPSPPELRRECERVMKPILDSMAYVREVEKAKAEAVVRHRNRSKVDNTKGRSVLATGIDHGTWVSSGKRDYPVGSVWCAKTGAVYSPLPTVVPQAASNARFADIPDQPIKDTFKQVGAA</sequence>
<evidence type="ECO:0000313" key="1">
    <source>
        <dbReference type="EMBL" id="GAA0616939.1"/>
    </source>
</evidence>
<protein>
    <submittedName>
        <fullName evidence="1">Uncharacterized protein</fullName>
    </submittedName>
</protein>